<proteinExistence type="inferred from homology"/>
<gene>
    <name evidence="4" type="ORF">TI39_contig307g00012</name>
</gene>
<dbReference type="STRING" id="1047168.A0A0F4GU81"/>
<dbReference type="Gene3D" id="3.40.50.720">
    <property type="entry name" value="NAD(P)-binding Rossmann-like Domain"/>
    <property type="match status" value="1"/>
</dbReference>
<evidence type="ECO:0000313" key="5">
    <source>
        <dbReference type="Proteomes" id="UP000033647"/>
    </source>
</evidence>
<dbReference type="PRINTS" id="PR00080">
    <property type="entry name" value="SDRFAMILY"/>
</dbReference>
<sequence>MTRDDDLQGKIFAVSGGASGIGLATSQILVRRGASVAIGDIDETALASAKESLASAKERVLFTKLDVGDRKSVDEWIASAVERFGGLTGAANCAGVIGKHHGTRAVEELEDEQWDLIMRVNLTGMMYCMRAQLKNMPTGPGSIVCVSSVQGTYGFAKHAAYSASKHGILGLVRSAAKEVGERNIRVNAVTPGSIQTPLMDKRNALEGVDDSIQHTAIDRIGTSEEVGNLIAWLLSDEASFVTGATYAVDAGWV</sequence>
<comment type="similarity">
    <text evidence="1">Belongs to the short-chain dehydrogenases/reductases (SDR) family.</text>
</comment>
<keyword evidence="2" id="KW-0521">NADP</keyword>
<accession>A0A0F4GU81</accession>
<keyword evidence="3" id="KW-0560">Oxidoreductase</keyword>
<dbReference type="EMBL" id="LAFY01000299">
    <property type="protein sequence ID" value="KJY00980.1"/>
    <property type="molecule type" value="Genomic_DNA"/>
</dbReference>
<evidence type="ECO:0000256" key="1">
    <source>
        <dbReference type="ARBA" id="ARBA00006484"/>
    </source>
</evidence>
<protein>
    <submittedName>
        <fullName evidence="4">Oxidoreductase short chain dehydrogenase/reductase like protein</fullName>
    </submittedName>
</protein>
<evidence type="ECO:0000256" key="3">
    <source>
        <dbReference type="ARBA" id="ARBA00023002"/>
    </source>
</evidence>
<dbReference type="FunFam" id="3.40.50.720:FF:000084">
    <property type="entry name" value="Short-chain dehydrogenase reductase"/>
    <property type="match status" value="1"/>
</dbReference>
<dbReference type="InterPro" id="IPR036291">
    <property type="entry name" value="NAD(P)-bd_dom_sf"/>
</dbReference>
<dbReference type="PANTHER" id="PTHR24321">
    <property type="entry name" value="DEHYDROGENASES, SHORT CHAIN"/>
    <property type="match status" value="1"/>
</dbReference>
<name>A0A0F4GU81_9PEZI</name>
<comment type="caution">
    <text evidence="4">The sequence shown here is derived from an EMBL/GenBank/DDBJ whole genome shotgun (WGS) entry which is preliminary data.</text>
</comment>
<evidence type="ECO:0000313" key="4">
    <source>
        <dbReference type="EMBL" id="KJY00980.1"/>
    </source>
</evidence>
<dbReference type="InterPro" id="IPR002347">
    <property type="entry name" value="SDR_fam"/>
</dbReference>
<dbReference type="AlphaFoldDB" id="A0A0F4GU81"/>
<evidence type="ECO:0000256" key="2">
    <source>
        <dbReference type="ARBA" id="ARBA00022857"/>
    </source>
</evidence>
<dbReference type="CDD" id="cd05233">
    <property type="entry name" value="SDR_c"/>
    <property type="match status" value="1"/>
</dbReference>
<dbReference type="Proteomes" id="UP000033647">
    <property type="component" value="Unassembled WGS sequence"/>
</dbReference>
<dbReference type="SUPFAM" id="SSF51735">
    <property type="entry name" value="NAD(P)-binding Rossmann-fold domains"/>
    <property type="match status" value="1"/>
</dbReference>
<dbReference type="PROSITE" id="PS00061">
    <property type="entry name" value="ADH_SHORT"/>
    <property type="match status" value="1"/>
</dbReference>
<keyword evidence="5" id="KW-1185">Reference proteome</keyword>
<dbReference type="Pfam" id="PF13561">
    <property type="entry name" value="adh_short_C2"/>
    <property type="match status" value="1"/>
</dbReference>
<reference evidence="4 5" key="1">
    <citation type="submission" date="2015-03" db="EMBL/GenBank/DDBJ databases">
        <title>RNA-seq based gene annotation and comparative genomics of four Zymoseptoria species reveal species-specific pathogenicity related genes and transposable element activity.</title>
        <authorList>
            <person name="Grandaubert J."/>
            <person name="Bhattacharyya A."/>
            <person name="Stukenbrock E.H."/>
        </authorList>
    </citation>
    <scope>NUCLEOTIDE SEQUENCE [LARGE SCALE GENOMIC DNA]</scope>
    <source>
        <strain evidence="4 5">Zb18110</strain>
    </source>
</reference>
<dbReference type="PANTHER" id="PTHR24321:SF8">
    <property type="entry name" value="ESTRADIOL 17-BETA-DEHYDROGENASE 8-RELATED"/>
    <property type="match status" value="1"/>
</dbReference>
<organism evidence="4 5">
    <name type="scientific">Zymoseptoria brevis</name>
    <dbReference type="NCBI Taxonomy" id="1047168"/>
    <lineage>
        <taxon>Eukaryota</taxon>
        <taxon>Fungi</taxon>
        <taxon>Dikarya</taxon>
        <taxon>Ascomycota</taxon>
        <taxon>Pezizomycotina</taxon>
        <taxon>Dothideomycetes</taxon>
        <taxon>Dothideomycetidae</taxon>
        <taxon>Mycosphaerellales</taxon>
        <taxon>Mycosphaerellaceae</taxon>
        <taxon>Zymoseptoria</taxon>
    </lineage>
</organism>
<dbReference type="OrthoDB" id="1669814at2759"/>
<dbReference type="GO" id="GO:0016491">
    <property type="term" value="F:oxidoreductase activity"/>
    <property type="evidence" value="ECO:0007669"/>
    <property type="project" value="UniProtKB-KW"/>
</dbReference>
<dbReference type="InterPro" id="IPR020904">
    <property type="entry name" value="Sc_DH/Rdtase_CS"/>
</dbReference>
<dbReference type="PRINTS" id="PR00081">
    <property type="entry name" value="GDHRDH"/>
</dbReference>